<proteinExistence type="predicted"/>
<protein>
    <recommendedName>
        <fullName evidence="6">Gram-positive cocci surface proteins LPxTG domain-containing protein</fullName>
    </recommendedName>
</protein>
<evidence type="ECO:0000256" key="3">
    <source>
        <dbReference type="SAM" id="SignalP"/>
    </source>
</evidence>
<evidence type="ECO:0000256" key="2">
    <source>
        <dbReference type="SAM" id="Phobius"/>
    </source>
</evidence>
<keyword evidence="3" id="KW-0732">Signal</keyword>
<keyword evidence="2" id="KW-0472">Membrane</keyword>
<sequence>MSSTVPVIHRSPFRTAGRALLVTAALSASAVLCIAGAGAAVAASAPAPLTLRDTAGAAVTSGDARAVPSFGSAVLAAGCPADADDAARLSVTAGGSTVVTSPTVAVAAGQPVEVPMAISFQEVVDGGVEQGDATLALECLVLESGIPSSVVTAATLPVTFAAGTWSVPGAQVEPVPPTVTPTAAPPSDGPGAGAIASPRPSTTARPSADGDLALTGWQLGGAGVVAAGLLAGGAVLLLRRRLQ</sequence>
<accession>A0A3N2C2E1</accession>
<feature type="region of interest" description="Disordered" evidence="1">
    <location>
        <begin position="175"/>
        <end position="209"/>
    </location>
</feature>
<name>A0A3N2C2E1_9MICO</name>
<evidence type="ECO:0008006" key="6">
    <source>
        <dbReference type="Google" id="ProtNLM"/>
    </source>
</evidence>
<keyword evidence="5" id="KW-1185">Reference proteome</keyword>
<organism evidence="4 5">
    <name type="scientific">Plantibacter flavus</name>
    <dbReference type="NCBI Taxonomy" id="150123"/>
    <lineage>
        <taxon>Bacteria</taxon>
        <taxon>Bacillati</taxon>
        <taxon>Actinomycetota</taxon>
        <taxon>Actinomycetes</taxon>
        <taxon>Micrococcales</taxon>
        <taxon>Microbacteriaceae</taxon>
        <taxon>Plantibacter</taxon>
    </lineage>
</organism>
<feature type="chain" id="PRO_5038698934" description="Gram-positive cocci surface proteins LPxTG domain-containing protein" evidence="3">
    <location>
        <begin position="43"/>
        <end position="243"/>
    </location>
</feature>
<feature type="transmembrane region" description="Helical" evidence="2">
    <location>
        <begin position="217"/>
        <end position="238"/>
    </location>
</feature>
<keyword evidence="2" id="KW-1133">Transmembrane helix</keyword>
<dbReference type="Proteomes" id="UP000266915">
    <property type="component" value="Unassembled WGS sequence"/>
</dbReference>
<dbReference type="RefSeq" id="WP_085510743.1">
    <property type="nucleotide sequence ID" value="NZ_FXAP01000001.1"/>
</dbReference>
<comment type="caution">
    <text evidence="4">The sequence shown here is derived from an EMBL/GenBank/DDBJ whole genome shotgun (WGS) entry which is preliminary data.</text>
</comment>
<feature type="signal peptide" evidence="3">
    <location>
        <begin position="1"/>
        <end position="42"/>
    </location>
</feature>
<evidence type="ECO:0000313" key="5">
    <source>
        <dbReference type="Proteomes" id="UP000266915"/>
    </source>
</evidence>
<evidence type="ECO:0000256" key="1">
    <source>
        <dbReference type="SAM" id="MobiDB-lite"/>
    </source>
</evidence>
<dbReference type="EMBL" id="RKHL01000001">
    <property type="protein sequence ID" value="ROR81665.1"/>
    <property type="molecule type" value="Genomic_DNA"/>
</dbReference>
<reference evidence="4 5" key="1">
    <citation type="submission" date="2018-11" db="EMBL/GenBank/DDBJ databases">
        <title>Sequencing the genomes of 1000 actinobacteria strains.</title>
        <authorList>
            <person name="Klenk H.-P."/>
        </authorList>
    </citation>
    <scope>NUCLEOTIDE SEQUENCE [LARGE SCALE GENOMIC DNA]</scope>
    <source>
        <strain evidence="4 5">DSM 14012</strain>
    </source>
</reference>
<evidence type="ECO:0000313" key="4">
    <source>
        <dbReference type="EMBL" id="ROR81665.1"/>
    </source>
</evidence>
<dbReference type="AlphaFoldDB" id="A0A3N2C2E1"/>
<gene>
    <name evidence="4" type="ORF">EDD42_1735</name>
</gene>
<feature type="compositionally biased region" description="Pro residues" evidence="1">
    <location>
        <begin position="175"/>
        <end position="188"/>
    </location>
</feature>
<keyword evidence="2" id="KW-0812">Transmembrane</keyword>